<evidence type="ECO:0000259" key="3">
    <source>
        <dbReference type="Pfam" id="PF00326"/>
    </source>
</evidence>
<dbReference type="SUPFAM" id="SSF82171">
    <property type="entry name" value="DPP6 N-terminal domain-like"/>
    <property type="match status" value="1"/>
</dbReference>
<dbReference type="PANTHER" id="PTHR42776:SF27">
    <property type="entry name" value="DIPEPTIDYL PEPTIDASE FAMILY MEMBER 6"/>
    <property type="match status" value="1"/>
</dbReference>
<organism evidence="4 5">
    <name type="scientific">Hephaestia caeni</name>
    <dbReference type="NCBI Taxonomy" id="645617"/>
    <lineage>
        <taxon>Bacteria</taxon>
        <taxon>Pseudomonadati</taxon>
        <taxon>Pseudomonadota</taxon>
        <taxon>Alphaproteobacteria</taxon>
        <taxon>Sphingomonadales</taxon>
        <taxon>Sphingomonadaceae</taxon>
        <taxon>Hephaestia</taxon>
    </lineage>
</organism>
<accession>A0A397PAR0</accession>
<dbReference type="InterPro" id="IPR029058">
    <property type="entry name" value="AB_hydrolase_fold"/>
</dbReference>
<keyword evidence="2" id="KW-0732">Signal</keyword>
<reference evidence="4 5" key="1">
    <citation type="submission" date="2018-08" db="EMBL/GenBank/DDBJ databases">
        <title>Genomic Encyclopedia of Type Strains, Phase IV (KMG-IV): sequencing the most valuable type-strain genomes for metagenomic binning, comparative biology and taxonomic classification.</title>
        <authorList>
            <person name="Goeker M."/>
        </authorList>
    </citation>
    <scope>NUCLEOTIDE SEQUENCE [LARGE SCALE GENOMIC DNA]</scope>
    <source>
        <strain evidence="4 5">DSM 25527</strain>
    </source>
</reference>
<dbReference type="Pfam" id="PF00326">
    <property type="entry name" value="Peptidase_S9"/>
    <property type="match status" value="1"/>
</dbReference>
<dbReference type="GO" id="GO:0004177">
    <property type="term" value="F:aminopeptidase activity"/>
    <property type="evidence" value="ECO:0007669"/>
    <property type="project" value="UniProtKB-KW"/>
</dbReference>
<evidence type="ECO:0000256" key="1">
    <source>
        <dbReference type="ARBA" id="ARBA00022801"/>
    </source>
</evidence>
<proteinExistence type="predicted"/>
<protein>
    <submittedName>
        <fullName evidence="4">Dipeptidyl aminopeptidase/acylaminoacyl peptidase</fullName>
    </submittedName>
</protein>
<feature type="chain" id="PRO_5017201499" evidence="2">
    <location>
        <begin position="30"/>
        <end position="667"/>
    </location>
</feature>
<evidence type="ECO:0000313" key="4">
    <source>
        <dbReference type="EMBL" id="RIA44247.1"/>
    </source>
</evidence>
<feature type="domain" description="Peptidase S9 prolyl oligopeptidase catalytic" evidence="3">
    <location>
        <begin position="459"/>
        <end position="665"/>
    </location>
</feature>
<dbReference type="PANTHER" id="PTHR42776">
    <property type="entry name" value="SERINE PEPTIDASE S9 FAMILY MEMBER"/>
    <property type="match status" value="1"/>
</dbReference>
<dbReference type="PROSITE" id="PS51257">
    <property type="entry name" value="PROKAR_LIPOPROTEIN"/>
    <property type="match status" value="1"/>
</dbReference>
<dbReference type="EMBL" id="QXDC01000003">
    <property type="protein sequence ID" value="RIA44247.1"/>
    <property type="molecule type" value="Genomic_DNA"/>
</dbReference>
<sequence length="667" mass="71752">MYDVGMRARALRFGVAAVSLAAIACPASAQQMSDADAAAAFGKRESVLDASLSPDGSKIATVVPGPGQGTVLAVIDVASGASKPINFADGNPLALVSCGWASNTRLLCTEYGIATVEGVQRVFLRLASLNADGSDARAITAQQRNQYRAQGSDGRVIDWRDGSSPKVLVERYYMPVRAGMARMGNSKQGYGVDLIDVETGKVDHVIGPNPVAQRYIADGTGAVRIMQTDESLRRNVFSKGVETFYYRKQGSDDWTPFSTYNSVTNEGMAPIAVDGSTDTAYAIGRVDGRDALFRVALDGSMKKELAYANPKYDVAGVITVGRRGHIVAATYSSDVEQAHYFDPKYEKLTASLSAVLPNQPLINIVDSSADGTKHLIYAESDVDSGRYYFFDERAKKLRQIAIERPQLAGVPLGKMTSVSYPAADGTAIPAYLTLPPGSDGKNLQAIVMPHGGPASRDQWGFDWLTQFFVNRGYAVLQPNYRGSTGYGDDWFNDNAWHSWKTAIGDVNDAGRWLVKQGIADPAKLAIVGWSYGGYAALQSNVLDPALFHAVVAVAPVTDLGMLRDEHKGYVNTRLALDEIGDSPEIVESGSPLRHVGAFKAPVLMFHGTKDMNVDIKESQAMDAALDKAGKQSTLIVYPGLDHQLRDSAARADMLSKSAAFLEQALHL</sequence>
<gene>
    <name evidence="4" type="ORF">DFR49_2487</name>
</gene>
<dbReference type="Proteomes" id="UP000266568">
    <property type="component" value="Unassembled WGS sequence"/>
</dbReference>
<keyword evidence="5" id="KW-1185">Reference proteome</keyword>
<name>A0A397PAR0_9SPHN</name>
<comment type="caution">
    <text evidence="4">The sequence shown here is derived from an EMBL/GenBank/DDBJ whole genome shotgun (WGS) entry which is preliminary data.</text>
</comment>
<dbReference type="AlphaFoldDB" id="A0A397PAR0"/>
<dbReference type="InterPro" id="IPR001375">
    <property type="entry name" value="Peptidase_S9_cat"/>
</dbReference>
<keyword evidence="4" id="KW-0645">Protease</keyword>
<dbReference type="GO" id="GO:0004252">
    <property type="term" value="F:serine-type endopeptidase activity"/>
    <property type="evidence" value="ECO:0007669"/>
    <property type="project" value="TreeGrafter"/>
</dbReference>
<dbReference type="GO" id="GO:0006508">
    <property type="term" value="P:proteolysis"/>
    <property type="evidence" value="ECO:0007669"/>
    <property type="project" value="InterPro"/>
</dbReference>
<evidence type="ECO:0000256" key="2">
    <source>
        <dbReference type="SAM" id="SignalP"/>
    </source>
</evidence>
<feature type="signal peptide" evidence="2">
    <location>
        <begin position="1"/>
        <end position="29"/>
    </location>
</feature>
<keyword evidence="4" id="KW-0031">Aminopeptidase</keyword>
<dbReference type="SUPFAM" id="SSF53474">
    <property type="entry name" value="alpha/beta-Hydrolases"/>
    <property type="match status" value="1"/>
</dbReference>
<dbReference type="Gene3D" id="3.40.50.1820">
    <property type="entry name" value="alpha/beta hydrolase"/>
    <property type="match status" value="1"/>
</dbReference>
<keyword evidence="1" id="KW-0378">Hydrolase</keyword>
<evidence type="ECO:0000313" key="5">
    <source>
        <dbReference type="Proteomes" id="UP000266568"/>
    </source>
</evidence>